<gene>
    <name evidence="1" type="ORF">METZ01_LOCUS251155</name>
</gene>
<dbReference type="PANTHER" id="PTHR13318:SF190">
    <property type="entry name" value="PARTNER OF PAIRED, ISOFORM B"/>
    <property type="match status" value="1"/>
</dbReference>
<organism evidence="1">
    <name type="scientific">marine metagenome</name>
    <dbReference type="NCBI Taxonomy" id="408172"/>
    <lineage>
        <taxon>unclassified sequences</taxon>
        <taxon>metagenomes</taxon>
        <taxon>ecological metagenomes</taxon>
    </lineage>
</organism>
<protein>
    <submittedName>
        <fullName evidence="1">Uncharacterized protein</fullName>
    </submittedName>
</protein>
<dbReference type="GO" id="GO:0019005">
    <property type="term" value="C:SCF ubiquitin ligase complex"/>
    <property type="evidence" value="ECO:0007669"/>
    <property type="project" value="TreeGrafter"/>
</dbReference>
<dbReference type="GO" id="GO:0031146">
    <property type="term" value="P:SCF-dependent proteasomal ubiquitin-dependent protein catabolic process"/>
    <property type="evidence" value="ECO:0007669"/>
    <property type="project" value="TreeGrafter"/>
</dbReference>
<dbReference type="InterPro" id="IPR036208">
    <property type="entry name" value="VHL_sf"/>
</dbReference>
<dbReference type="InterPro" id="IPR001611">
    <property type="entry name" value="Leu-rich_rpt"/>
</dbReference>
<dbReference type="Pfam" id="PF13516">
    <property type="entry name" value="LRR_6"/>
    <property type="match status" value="1"/>
</dbReference>
<proteinExistence type="predicted"/>
<dbReference type="InterPro" id="IPR037140">
    <property type="entry name" value="VHL_beta_dom_sf"/>
</dbReference>
<dbReference type="PANTHER" id="PTHR13318">
    <property type="entry name" value="PARTNER OF PAIRED, ISOFORM B-RELATED"/>
    <property type="match status" value="1"/>
</dbReference>
<dbReference type="SUPFAM" id="SSF49468">
    <property type="entry name" value="VHL"/>
    <property type="match status" value="1"/>
</dbReference>
<evidence type="ECO:0000313" key="1">
    <source>
        <dbReference type="EMBL" id="SVB98301.1"/>
    </source>
</evidence>
<dbReference type="Gene3D" id="3.80.10.10">
    <property type="entry name" value="Ribonuclease Inhibitor"/>
    <property type="match status" value="1"/>
</dbReference>
<name>A0A382II17_9ZZZZ</name>
<sequence length="288" mass="31541">MKNNMSSLVALITGLTASAATLQAADPTVIDAIKSAGGLVLPHPGEGGNWEVEFHLRGRELTDAGLTHVADLKDVISLNLRDTKITSAGLTHLKGLTKLRRLHLERTKIGDEGIGNLAGLSNLVYLNLYGTKITDKSLVQLAGLKNLKQLYVWQTEVTDDGVDKLKKALPGLKVVRGVDLNKVVVVKKPEPKPEDNLKWIAAAPDVKPPKSKPGSFTVITFQNKRDHRIKLYWMDYGGSLKLYGEIDKGADRQQNTYSDAVWLVTDEKEKPLGYFISGQKMALAVIPK</sequence>
<dbReference type="SMART" id="SM00368">
    <property type="entry name" value="LRR_RI"/>
    <property type="match status" value="2"/>
</dbReference>
<dbReference type="Gene3D" id="2.60.40.780">
    <property type="entry name" value="von Hippel-Lindau disease tumour suppressor, beta domain"/>
    <property type="match status" value="1"/>
</dbReference>
<accession>A0A382II17</accession>
<reference evidence="1" key="1">
    <citation type="submission" date="2018-05" db="EMBL/GenBank/DDBJ databases">
        <authorList>
            <person name="Lanie J.A."/>
            <person name="Ng W.-L."/>
            <person name="Kazmierczak K.M."/>
            <person name="Andrzejewski T.M."/>
            <person name="Davidsen T.M."/>
            <person name="Wayne K.J."/>
            <person name="Tettelin H."/>
            <person name="Glass J.I."/>
            <person name="Rusch D."/>
            <person name="Podicherti R."/>
            <person name="Tsui H.-C.T."/>
            <person name="Winkler M.E."/>
        </authorList>
    </citation>
    <scope>NUCLEOTIDE SEQUENCE</scope>
</reference>
<dbReference type="SUPFAM" id="SSF52047">
    <property type="entry name" value="RNI-like"/>
    <property type="match status" value="1"/>
</dbReference>
<dbReference type="InterPro" id="IPR032675">
    <property type="entry name" value="LRR_dom_sf"/>
</dbReference>
<dbReference type="EMBL" id="UINC01067025">
    <property type="protein sequence ID" value="SVB98301.1"/>
    <property type="molecule type" value="Genomic_DNA"/>
</dbReference>
<dbReference type="AlphaFoldDB" id="A0A382II17"/>